<dbReference type="GO" id="GO:0008898">
    <property type="term" value="F:S-adenosylmethionine-homocysteine S-methyltransferase activity"/>
    <property type="evidence" value="ECO:0000318"/>
    <property type="project" value="GO_Central"/>
</dbReference>
<dbReference type="SUPFAM" id="SSF82282">
    <property type="entry name" value="Homocysteine S-methyltransferase"/>
    <property type="match status" value="1"/>
</dbReference>
<dbReference type="PROSITE" id="PS50970">
    <property type="entry name" value="HCY"/>
    <property type="match status" value="1"/>
</dbReference>
<dbReference type="Pfam" id="PF02574">
    <property type="entry name" value="S-methyl_trans"/>
    <property type="match status" value="1"/>
</dbReference>
<evidence type="ECO:0000256" key="2">
    <source>
        <dbReference type="ARBA" id="ARBA00022679"/>
    </source>
</evidence>
<dbReference type="Proteomes" id="UP000001593">
    <property type="component" value="Unassembled WGS sequence"/>
</dbReference>
<comment type="pathway">
    <text evidence="5">Amino-acid biosynthesis; L-methionine biosynthesis via de novo pathway.</text>
</comment>
<dbReference type="NCBIfam" id="NF007020">
    <property type="entry name" value="PRK09485.1"/>
    <property type="match status" value="1"/>
</dbReference>
<evidence type="ECO:0000256" key="1">
    <source>
        <dbReference type="ARBA" id="ARBA00022603"/>
    </source>
</evidence>
<dbReference type="GO" id="GO:0033528">
    <property type="term" value="P:S-methylmethionine cycle"/>
    <property type="evidence" value="ECO:0000318"/>
    <property type="project" value="GO_Central"/>
</dbReference>
<dbReference type="eggNOG" id="KOG1579">
    <property type="taxonomic scope" value="Eukaryota"/>
</dbReference>
<protein>
    <recommendedName>
        <fullName evidence="7">Hcy-binding domain-containing protein</fullName>
    </recommendedName>
</protein>
<evidence type="ECO:0000256" key="3">
    <source>
        <dbReference type="ARBA" id="ARBA00022723"/>
    </source>
</evidence>
<dbReference type="InterPro" id="IPR051486">
    <property type="entry name" value="Hcy_S-methyltransferase"/>
</dbReference>
<feature type="non-terminal residue" evidence="8">
    <location>
        <position position="1"/>
    </location>
</feature>
<evidence type="ECO:0000259" key="7">
    <source>
        <dbReference type="PROSITE" id="PS50970"/>
    </source>
</evidence>
<reference evidence="8 9" key="1">
    <citation type="journal article" date="2007" name="Science">
        <title>Sea anemone genome reveals ancestral eumetazoan gene repertoire and genomic organization.</title>
        <authorList>
            <person name="Putnam N.H."/>
            <person name="Srivastava M."/>
            <person name="Hellsten U."/>
            <person name="Dirks B."/>
            <person name="Chapman J."/>
            <person name="Salamov A."/>
            <person name="Terry A."/>
            <person name="Shapiro H."/>
            <person name="Lindquist E."/>
            <person name="Kapitonov V.V."/>
            <person name="Jurka J."/>
            <person name="Genikhovich G."/>
            <person name="Grigoriev I.V."/>
            <person name="Lucas S.M."/>
            <person name="Steele R.E."/>
            <person name="Finnerty J.R."/>
            <person name="Technau U."/>
            <person name="Martindale M.Q."/>
            <person name="Rokhsar D.S."/>
        </authorList>
    </citation>
    <scope>NUCLEOTIDE SEQUENCE [LARGE SCALE GENOMIC DNA]</scope>
    <source>
        <strain evidence="9">CH2 X CH6</strain>
    </source>
</reference>
<dbReference type="OMA" id="CSQPEVI"/>
<dbReference type="PANTHER" id="PTHR46015">
    <property type="entry name" value="ZGC:172121"/>
    <property type="match status" value="1"/>
</dbReference>
<dbReference type="PANTHER" id="PTHR46015:SF1">
    <property type="entry name" value="HOMOCYSTEINE S-METHYLTRANSFERASE-LIKE ISOFORM 1"/>
    <property type="match status" value="1"/>
</dbReference>
<dbReference type="Gene3D" id="3.20.20.330">
    <property type="entry name" value="Homocysteine-binding-like domain"/>
    <property type="match status" value="1"/>
</dbReference>
<dbReference type="InParanoid" id="A7S7I8"/>
<evidence type="ECO:0000256" key="4">
    <source>
        <dbReference type="ARBA" id="ARBA00022833"/>
    </source>
</evidence>
<keyword evidence="2" id="KW-0808">Transferase</keyword>
<feature type="domain" description="Hcy-binding" evidence="7">
    <location>
        <begin position="1"/>
        <end position="265"/>
    </location>
</feature>
<keyword evidence="3" id="KW-0479">Metal-binding</keyword>
<dbReference type="AlphaFoldDB" id="A7S7I8"/>
<feature type="non-terminal residue" evidence="8">
    <location>
        <position position="265"/>
    </location>
</feature>
<name>A7S7I8_NEMVE</name>
<keyword evidence="1" id="KW-0489">Methyltransferase</keyword>
<evidence type="ECO:0000313" key="8">
    <source>
        <dbReference type="EMBL" id="EDO40315.1"/>
    </source>
</evidence>
<dbReference type="PhylomeDB" id="A7S7I8"/>
<dbReference type="STRING" id="45351.A7S7I8"/>
<proteinExistence type="predicted"/>
<dbReference type="GO" id="GO:0046872">
    <property type="term" value="F:metal ion binding"/>
    <property type="evidence" value="ECO:0007669"/>
    <property type="project" value="UniProtKB-KW"/>
</dbReference>
<evidence type="ECO:0000256" key="5">
    <source>
        <dbReference type="ARBA" id="ARBA00034478"/>
    </source>
</evidence>
<sequence>FFMQGDPLWSARVLVENPEAVKQVHKSFLTHGSDIITTATYQASISGFCKHLGVTADEARKLIQRGVHIARESVDEFWDKHSNSPQVAGSVCPYGTCQSDGSEYHGNYVDTMTIKNLMDWHRPQIQALVETGLDLLAFETIPAQKEGEALVQLLKEFPGTKAWLSYSCKDGSHTSHNEDFVSAIMAAVADSEQIIAVGNNCCSPVYVTSLIRRLKPKTTLPIVIYPNKGEEWIDRRYSEWQDTGNVPPVVSYLDEWIDSGAQWIG</sequence>
<dbReference type="InterPro" id="IPR036589">
    <property type="entry name" value="HCY_dom_sf"/>
</dbReference>
<evidence type="ECO:0000313" key="9">
    <source>
        <dbReference type="Proteomes" id="UP000001593"/>
    </source>
</evidence>
<dbReference type="GO" id="GO:0032259">
    <property type="term" value="P:methylation"/>
    <property type="evidence" value="ECO:0007669"/>
    <property type="project" value="UniProtKB-KW"/>
</dbReference>
<dbReference type="InterPro" id="IPR003726">
    <property type="entry name" value="HCY_dom"/>
</dbReference>
<dbReference type="FunFam" id="3.20.20.330:FF:000002">
    <property type="entry name" value="Homocysteine S-methyltransferase"/>
    <property type="match status" value="1"/>
</dbReference>
<keyword evidence="9" id="KW-1185">Reference proteome</keyword>
<organism evidence="8 9">
    <name type="scientific">Nematostella vectensis</name>
    <name type="common">Starlet sea anemone</name>
    <dbReference type="NCBI Taxonomy" id="45351"/>
    <lineage>
        <taxon>Eukaryota</taxon>
        <taxon>Metazoa</taxon>
        <taxon>Cnidaria</taxon>
        <taxon>Anthozoa</taxon>
        <taxon>Hexacorallia</taxon>
        <taxon>Actiniaria</taxon>
        <taxon>Edwardsiidae</taxon>
        <taxon>Nematostella</taxon>
    </lineage>
</organism>
<dbReference type="GO" id="GO:0009086">
    <property type="term" value="P:methionine biosynthetic process"/>
    <property type="evidence" value="ECO:0000318"/>
    <property type="project" value="GO_Central"/>
</dbReference>
<comment type="caution">
    <text evidence="6">Lacks conserved residue(s) required for the propagation of feature annotation.</text>
</comment>
<keyword evidence="4" id="KW-0862">Zinc</keyword>
<dbReference type="EMBL" id="DS469593">
    <property type="protein sequence ID" value="EDO40315.1"/>
    <property type="molecule type" value="Genomic_DNA"/>
</dbReference>
<gene>
    <name evidence="8" type="ORF">NEMVEDRAFT_v1g107735</name>
</gene>
<evidence type="ECO:0000256" key="6">
    <source>
        <dbReference type="PROSITE-ProRule" id="PRU00333"/>
    </source>
</evidence>
<dbReference type="HOGENOM" id="CLU_004914_3_2_1"/>
<accession>A7S7I8</accession>